<evidence type="ECO:0000256" key="2">
    <source>
        <dbReference type="ARBA" id="ARBA00022741"/>
    </source>
</evidence>
<dbReference type="GO" id="GO:0005524">
    <property type="term" value="F:ATP binding"/>
    <property type="evidence" value="ECO:0007669"/>
    <property type="project" value="UniProtKB-KW"/>
</dbReference>
<dbReference type="Gene3D" id="3.30.930.10">
    <property type="entry name" value="Bira Bifunctional Protein, Domain 2"/>
    <property type="match status" value="1"/>
</dbReference>
<evidence type="ECO:0000313" key="6">
    <source>
        <dbReference type="Proteomes" id="UP000311919"/>
    </source>
</evidence>
<dbReference type="PROSITE" id="PS50862">
    <property type="entry name" value="AA_TRNA_LIGASE_II"/>
    <property type="match status" value="1"/>
</dbReference>
<dbReference type="STRING" id="6182.A0A4Z2D6I4"/>
<evidence type="ECO:0000313" key="5">
    <source>
        <dbReference type="EMBL" id="TNN12081.1"/>
    </source>
</evidence>
<evidence type="ECO:0000259" key="4">
    <source>
        <dbReference type="PROSITE" id="PS50862"/>
    </source>
</evidence>
<dbReference type="PANTHER" id="PTHR42918:SF9">
    <property type="entry name" value="LYSINE--TRNA LIGASE"/>
    <property type="match status" value="1"/>
</dbReference>
<feature type="domain" description="Aminoacyl-transfer RNA synthetases class-II family profile" evidence="4">
    <location>
        <begin position="9"/>
        <end position="173"/>
    </location>
</feature>
<gene>
    <name evidence="5" type="ORF">EWB00_004086</name>
</gene>
<comment type="caution">
    <text evidence="5">The sequence shown here is derived from an EMBL/GenBank/DDBJ whole genome shotgun (WGS) entry which is preliminary data.</text>
</comment>
<accession>A0A4Z2D6I4</accession>
<keyword evidence="1 5" id="KW-0436">Ligase</keyword>
<dbReference type="GO" id="GO:0004824">
    <property type="term" value="F:lysine-tRNA ligase activity"/>
    <property type="evidence" value="ECO:0007669"/>
    <property type="project" value="InterPro"/>
</dbReference>
<dbReference type="InterPro" id="IPR006195">
    <property type="entry name" value="aa-tRNA-synth_II"/>
</dbReference>
<keyword evidence="3" id="KW-0067">ATP-binding</keyword>
<dbReference type="InterPro" id="IPR018149">
    <property type="entry name" value="Lys-tRNA-synth_II_C"/>
</dbReference>
<protein>
    <submittedName>
        <fullName evidence="5">Lysine--tRNA ligase</fullName>
    </submittedName>
</protein>
<keyword evidence="6" id="KW-1185">Reference proteome</keyword>
<dbReference type="SUPFAM" id="SSF55681">
    <property type="entry name" value="Class II aaRS and biotin synthetases"/>
    <property type="match status" value="1"/>
</dbReference>
<evidence type="ECO:0000256" key="3">
    <source>
        <dbReference type="ARBA" id="ARBA00022840"/>
    </source>
</evidence>
<evidence type="ECO:0000256" key="1">
    <source>
        <dbReference type="ARBA" id="ARBA00022598"/>
    </source>
</evidence>
<dbReference type="AlphaFoldDB" id="A0A4Z2D6I4"/>
<reference evidence="5 6" key="1">
    <citation type="submission" date="2019-03" db="EMBL/GenBank/DDBJ databases">
        <title>An improved genome assembly of the fluke Schistosoma japonicum.</title>
        <authorList>
            <person name="Hu W."/>
            <person name="Luo F."/>
            <person name="Yin M."/>
            <person name="Mo X."/>
            <person name="Sun C."/>
            <person name="Wu Q."/>
            <person name="Zhu B."/>
            <person name="Xiang M."/>
            <person name="Wang J."/>
            <person name="Wang Y."/>
            <person name="Zhang T."/>
            <person name="Xu B."/>
            <person name="Zheng H."/>
            <person name="Feng Z."/>
        </authorList>
    </citation>
    <scope>NUCLEOTIDE SEQUENCE [LARGE SCALE GENOMIC DNA]</scope>
    <source>
        <strain evidence="5">HuSjv2</strain>
        <tissue evidence="5">Worms</tissue>
    </source>
</reference>
<organism evidence="5 6">
    <name type="scientific">Schistosoma japonicum</name>
    <name type="common">Blood fluke</name>
    <dbReference type="NCBI Taxonomy" id="6182"/>
    <lineage>
        <taxon>Eukaryota</taxon>
        <taxon>Metazoa</taxon>
        <taxon>Spiralia</taxon>
        <taxon>Lophotrochozoa</taxon>
        <taxon>Platyhelminthes</taxon>
        <taxon>Trematoda</taxon>
        <taxon>Digenea</taxon>
        <taxon>Strigeidida</taxon>
        <taxon>Schistosomatoidea</taxon>
        <taxon>Schistosomatidae</taxon>
        <taxon>Schistosoma</taxon>
    </lineage>
</organism>
<dbReference type="Pfam" id="PF00152">
    <property type="entry name" value="tRNA-synt_2"/>
    <property type="match status" value="1"/>
</dbReference>
<dbReference type="GO" id="GO:0005829">
    <property type="term" value="C:cytosol"/>
    <property type="evidence" value="ECO:0007669"/>
    <property type="project" value="TreeGrafter"/>
</dbReference>
<proteinExistence type="predicted"/>
<dbReference type="PRINTS" id="PR00982">
    <property type="entry name" value="TRNASYNTHLYS"/>
</dbReference>
<keyword evidence="2" id="KW-0547">Nucleotide-binding</keyword>
<dbReference type="EMBL" id="SKCS01000266">
    <property type="protein sequence ID" value="TNN12081.1"/>
    <property type="molecule type" value="Genomic_DNA"/>
</dbReference>
<dbReference type="OrthoDB" id="21243at2759"/>
<dbReference type="GO" id="GO:0006430">
    <property type="term" value="P:lysyl-tRNA aminoacylation"/>
    <property type="evidence" value="ECO:0007669"/>
    <property type="project" value="InterPro"/>
</dbReference>
<dbReference type="Proteomes" id="UP000311919">
    <property type="component" value="Unassembled WGS sequence"/>
</dbReference>
<sequence>MNTIAWGAAAKPFITYHNELNMNLYMRIAPELYLKMLVIGGLNRVYELGRVFRNEGIDLTHNPEFTSCEFYMAYADYVDLMMITENLLSGLVKHLFSSYIIKYRPDGPDSEEVIVDCTPPRGRSGQVEAFVNIARIFKRGQQGDGNRVFFFYNKNKDTLGIISILPNNIRHQA</sequence>
<dbReference type="PANTHER" id="PTHR42918">
    <property type="entry name" value="LYSYL-TRNA SYNTHETASE"/>
    <property type="match status" value="1"/>
</dbReference>
<name>A0A4Z2D6I4_SCHJA</name>
<dbReference type="InterPro" id="IPR045864">
    <property type="entry name" value="aa-tRNA-synth_II/BPL/LPL"/>
</dbReference>
<dbReference type="InterPro" id="IPR004364">
    <property type="entry name" value="Aa-tRNA-synt_II"/>
</dbReference>
<dbReference type="GO" id="GO:0000049">
    <property type="term" value="F:tRNA binding"/>
    <property type="evidence" value="ECO:0007669"/>
    <property type="project" value="TreeGrafter"/>
</dbReference>